<dbReference type="SUPFAM" id="SSF51556">
    <property type="entry name" value="Metallo-dependent hydrolases"/>
    <property type="match status" value="1"/>
</dbReference>
<evidence type="ECO:0000313" key="3">
    <source>
        <dbReference type="Proteomes" id="UP000032066"/>
    </source>
</evidence>
<comment type="caution">
    <text evidence="2">The sequence shown here is derived from an EMBL/GenBank/DDBJ whole genome shotgun (WGS) entry which is preliminary data.</text>
</comment>
<dbReference type="InterPro" id="IPR006680">
    <property type="entry name" value="Amidohydro-rel"/>
</dbReference>
<dbReference type="SUPFAM" id="SSF51338">
    <property type="entry name" value="Composite domain of metallo-dependent hydrolases"/>
    <property type="match status" value="2"/>
</dbReference>
<dbReference type="EMBL" id="JXZB01000001">
    <property type="protein sequence ID" value="KIQ66139.1"/>
    <property type="molecule type" value="Genomic_DNA"/>
</dbReference>
<dbReference type="Gene3D" id="3.20.20.140">
    <property type="entry name" value="Metal-dependent hydrolases"/>
    <property type="match status" value="1"/>
</dbReference>
<dbReference type="GO" id="GO:0016810">
    <property type="term" value="F:hydrolase activity, acting on carbon-nitrogen (but not peptide) bonds"/>
    <property type="evidence" value="ECO:0007669"/>
    <property type="project" value="InterPro"/>
</dbReference>
<name>A0A0D0PUD5_KITGR</name>
<gene>
    <name evidence="2" type="ORF">TR51_00030</name>
</gene>
<dbReference type="InterPro" id="IPR011059">
    <property type="entry name" value="Metal-dep_hydrolase_composite"/>
</dbReference>
<accession>A0A0D0PUD5</accession>
<feature type="domain" description="Amidohydrolase-related" evidence="1">
    <location>
        <begin position="62"/>
        <end position="423"/>
    </location>
</feature>
<dbReference type="InterPro" id="IPR032466">
    <property type="entry name" value="Metal_Hydrolase"/>
</dbReference>
<sequence length="430" mass="45960">MPQQQQPPAPVLIKDVRVFDAVDAGRDLSETTSVLIQDRRIKEIGEMDPPAGSVLIEGGGRVLVPGLSDAHVHLFAIGSTLAGLTTGTTGAGYYNALAEAERMLMRGFTTVRDMAGDVSPLRKVLDAGTFPGPRIYPSQAAISQTSGHGDFSNVYDDANTFSCGSHPRAEQIGFLRVADGRDQVLAAVREQLKRGASQIKVMAGGGVSSAYDPLDALQYTPDELRAAVDAATDWGTYVCAHVYSDEGIRRAVAAGVTSIEHGHLAAGFDTIELMADKGVWLSTQPFVESDHEYADPGRAAKNKQVCEGVANTFRWAREAGTKIAFGTDLLLEPEKAGLQNEMLTRLSTFFGFPPADALRIATSGNAELFRLAGERDPYKAARLGEITVGAWADVLLVEGDPTRDLTVLGDPDKNLAVIIKDGRIHKNLLG</sequence>
<dbReference type="PATRIC" id="fig|2064.6.peg.9"/>
<dbReference type="PANTHER" id="PTHR43135">
    <property type="entry name" value="ALPHA-D-RIBOSE 1-METHYLPHOSPHONATE 5-TRIPHOSPHATE DIPHOSPHATASE"/>
    <property type="match status" value="1"/>
</dbReference>
<dbReference type="OrthoDB" id="3514520at2"/>
<proteinExistence type="predicted"/>
<dbReference type="CDD" id="cd01299">
    <property type="entry name" value="Met_dep_hydrolase_A"/>
    <property type="match status" value="1"/>
</dbReference>
<dbReference type="InterPro" id="IPR057744">
    <property type="entry name" value="OTAase-like"/>
</dbReference>
<organism evidence="2 3">
    <name type="scientific">Kitasatospora griseola</name>
    <name type="common">Streptomyces griseolosporeus</name>
    <dbReference type="NCBI Taxonomy" id="2064"/>
    <lineage>
        <taxon>Bacteria</taxon>
        <taxon>Bacillati</taxon>
        <taxon>Actinomycetota</taxon>
        <taxon>Actinomycetes</taxon>
        <taxon>Kitasatosporales</taxon>
        <taxon>Streptomycetaceae</taxon>
        <taxon>Kitasatospora</taxon>
    </lineage>
</organism>
<dbReference type="Gene3D" id="2.30.40.10">
    <property type="entry name" value="Urease, subunit C, domain 1"/>
    <property type="match status" value="1"/>
</dbReference>
<dbReference type="InterPro" id="IPR051781">
    <property type="entry name" value="Metallo-dep_Hydrolase"/>
</dbReference>
<evidence type="ECO:0000313" key="2">
    <source>
        <dbReference type="EMBL" id="KIQ66139.1"/>
    </source>
</evidence>
<dbReference type="Proteomes" id="UP000032066">
    <property type="component" value="Unassembled WGS sequence"/>
</dbReference>
<protein>
    <submittedName>
        <fullName evidence="2">Amidohydrolase</fullName>
    </submittedName>
</protein>
<dbReference type="PANTHER" id="PTHR43135:SF3">
    <property type="entry name" value="ALPHA-D-RIBOSE 1-METHYLPHOSPHONATE 5-TRIPHOSPHATE DIPHOSPHATASE"/>
    <property type="match status" value="1"/>
</dbReference>
<dbReference type="AlphaFoldDB" id="A0A0D0PUD5"/>
<keyword evidence="2" id="KW-0378">Hydrolase</keyword>
<dbReference type="Pfam" id="PF01979">
    <property type="entry name" value="Amidohydro_1"/>
    <property type="match status" value="1"/>
</dbReference>
<dbReference type="STRING" id="2064.TR51_00030"/>
<dbReference type="RefSeq" id="WP_043907121.1">
    <property type="nucleotide sequence ID" value="NZ_JXZB01000001.1"/>
</dbReference>
<keyword evidence="3" id="KW-1185">Reference proteome</keyword>
<reference evidence="2 3" key="1">
    <citation type="submission" date="2015-02" db="EMBL/GenBank/DDBJ databases">
        <title>Draft genome sequence of Kitasatospora griseola MF730-N6, a bafilomycin, terpentecin and satosporin producer.</title>
        <authorList>
            <person name="Arens J.C."/>
            <person name="Haltli B."/>
            <person name="Kerr R.G."/>
        </authorList>
    </citation>
    <scope>NUCLEOTIDE SEQUENCE [LARGE SCALE GENOMIC DNA]</scope>
    <source>
        <strain evidence="2 3">MF730-N6</strain>
    </source>
</reference>
<evidence type="ECO:0000259" key="1">
    <source>
        <dbReference type="Pfam" id="PF01979"/>
    </source>
</evidence>